<sequence length="86" mass="9560">MCHPQGGQFVCLKRFVLQTSRPHNSSPGLQLVETVVRAAKGIGGASATSKGRCVCSPTRHNGSFRCRHHHADRYVWDKKKMGRSTR</sequence>
<gene>
    <name evidence="1" type="ORF">CRG98_012864</name>
</gene>
<proteinExistence type="predicted"/>
<keyword evidence="2" id="KW-1185">Reference proteome</keyword>
<evidence type="ECO:0000313" key="1">
    <source>
        <dbReference type="EMBL" id="PKI66669.1"/>
    </source>
</evidence>
<dbReference type="EMBL" id="PGOL01000658">
    <property type="protein sequence ID" value="PKI66669.1"/>
    <property type="molecule type" value="Genomic_DNA"/>
</dbReference>
<dbReference type="PANTHER" id="PTHR33132">
    <property type="entry name" value="OSJNBB0118P14.9 PROTEIN"/>
    <property type="match status" value="1"/>
</dbReference>
<organism evidence="1 2">
    <name type="scientific">Punica granatum</name>
    <name type="common">Pomegranate</name>
    <dbReference type="NCBI Taxonomy" id="22663"/>
    <lineage>
        <taxon>Eukaryota</taxon>
        <taxon>Viridiplantae</taxon>
        <taxon>Streptophyta</taxon>
        <taxon>Embryophyta</taxon>
        <taxon>Tracheophyta</taxon>
        <taxon>Spermatophyta</taxon>
        <taxon>Magnoliopsida</taxon>
        <taxon>eudicotyledons</taxon>
        <taxon>Gunneridae</taxon>
        <taxon>Pentapetalae</taxon>
        <taxon>rosids</taxon>
        <taxon>malvids</taxon>
        <taxon>Myrtales</taxon>
        <taxon>Lythraceae</taxon>
        <taxon>Punica</taxon>
    </lineage>
</organism>
<evidence type="ECO:0000313" key="2">
    <source>
        <dbReference type="Proteomes" id="UP000233551"/>
    </source>
</evidence>
<accession>A0A2I0KDR6</accession>
<name>A0A2I0KDR6_PUNGR</name>
<dbReference type="PANTHER" id="PTHR33132:SF135">
    <property type="entry name" value="OS02G0799700 PROTEIN"/>
    <property type="match status" value="1"/>
</dbReference>
<dbReference type="Proteomes" id="UP000233551">
    <property type="component" value="Unassembled WGS sequence"/>
</dbReference>
<dbReference type="AlphaFoldDB" id="A0A2I0KDR6"/>
<comment type="caution">
    <text evidence="1">The sequence shown here is derived from an EMBL/GenBank/DDBJ whole genome shotgun (WGS) entry which is preliminary data.</text>
</comment>
<protein>
    <submittedName>
        <fullName evidence="1">Uncharacterized protein</fullName>
    </submittedName>
</protein>
<reference evidence="1 2" key="1">
    <citation type="submission" date="2017-11" db="EMBL/GenBank/DDBJ databases">
        <title>De-novo sequencing of pomegranate (Punica granatum L.) genome.</title>
        <authorList>
            <person name="Akparov Z."/>
            <person name="Amiraslanov A."/>
            <person name="Hajiyeva S."/>
            <person name="Abbasov M."/>
            <person name="Kaur K."/>
            <person name="Hamwieh A."/>
            <person name="Solovyev V."/>
            <person name="Salamov A."/>
            <person name="Braich B."/>
            <person name="Kosarev P."/>
            <person name="Mahmoud A."/>
            <person name="Hajiyev E."/>
            <person name="Babayeva S."/>
            <person name="Izzatullayeva V."/>
            <person name="Mammadov A."/>
            <person name="Mammadov A."/>
            <person name="Sharifova S."/>
            <person name="Ojaghi J."/>
            <person name="Eynullazada K."/>
            <person name="Bayramov B."/>
            <person name="Abdulazimova A."/>
            <person name="Shahmuradov I."/>
        </authorList>
    </citation>
    <scope>NUCLEOTIDE SEQUENCE [LARGE SCALE GENOMIC DNA]</scope>
    <source>
        <strain evidence="2">cv. AG2017</strain>
        <tissue evidence="1">Leaf</tissue>
    </source>
</reference>